<keyword evidence="5 6" id="KW-0408">Iron</keyword>
<dbReference type="InterPro" id="IPR009056">
    <property type="entry name" value="Cyt_c-like_dom"/>
</dbReference>
<evidence type="ECO:0000256" key="5">
    <source>
        <dbReference type="ARBA" id="ARBA00023004"/>
    </source>
</evidence>
<dbReference type="Proteomes" id="UP000002008">
    <property type="component" value="Chromosome"/>
</dbReference>
<dbReference type="PROSITE" id="PS51257">
    <property type="entry name" value="PROKAR_LIPOPROTEIN"/>
    <property type="match status" value="1"/>
</dbReference>
<evidence type="ECO:0000256" key="3">
    <source>
        <dbReference type="ARBA" id="ARBA00022723"/>
    </source>
</evidence>
<keyword evidence="1" id="KW-0813">Transport</keyword>
<dbReference type="InParanoid" id="A9WGY3"/>
<dbReference type="GO" id="GO:0046872">
    <property type="term" value="F:metal ion binding"/>
    <property type="evidence" value="ECO:0007669"/>
    <property type="project" value="UniProtKB-KW"/>
</dbReference>
<evidence type="ECO:0000313" key="10">
    <source>
        <dbReference type="EMBL" id="ABY34078.1"/>
    </source>
</evidence>
<gene>
    <name evidence="10" type="ordered locus">Caur_0845</name>
</gene>
<reference evidence="11" key="1">
    <citation type="journal article" date="2011" name="BMC Genomics">
        <title>Complete genome sequence of the filamentous anoxygenic phototrophic bacterium Chloroflexus aurantiacus.</title>
        <authorList>
            <person name="Tang K.H."/>
            <person name="Barry K."/>
            <person name="Chertkov O."/>
            <person name="Dalin E."/>
            <person name="Han C.S."/>
            <person name="Hauser L.J."/>
            <person name="Honchak B.M."/>
            <person name="Karbach L.E."/>
            <person name="Land M.L."/>
            <person name="Lapidus A."/>
            <person name="Larimer F.W."/>
            <person name="Mikhailova N."/>
            <person name="Pitluck S."/>
            <person name="Pierson B.K."/>
            <person name="Blankenship R.E."/>
        </authorList>
    </citation>
    <scope>NUCLEOTIDE SEQUENCE [LARGE SCALE GENOMIC DNA]</scope>
    <source>
        <strain evidence="11">ATCC 29366 / DSM 635 / J-10-fl</strain>
    </source>
</reference>
<dbReference type="HOGENOM" id="CLU_1472705_0_0_0"/>
<dbReference type="SUPFAM" id="SSF46626">
    <property type="entry name" value="Cytochrome c"/>
    <property type="match status" value="1"/>
</dbReference>
<dbReference type="EMBL" id="CP000909">
    <property type="protein sequence ID" value="ABY34078.1"/>
    <property type="molecule type" value="Genomic_DNA"/>
</dbReference>
<evidence type="ECO:0000259" key="9">
    <source>
        <dbReference type="PROSITE" id="PS51007"/>
    </source>
</evidence>
<dbReference type="PATRIC" id="fig|324602.8.peg.969"/>
<proteinExistence type="predicted"/>
<keyword evidence="2 6" id="KW-0349">Heme</keyword>
<dbReference type="AlphaFoldDB" id="A9WGY3"/>
<dbReference type="InterPro" id="IPR036909">
    <property type="entry name" value="Cyt_c-like_dom_sf"/>
</dbReference>
<evidence type="ECO:0000256" key="6">
    <source>
        <dbReference type="PROSITE-ProRule" id="PRU00433"/>
    </source>
</evidence>
<evidence type="ECO:0000256" key="7">
    <source>
        <dbReference type="SAM" id="MobiDB-lite"/>
    </source>
</evidence>
<evidence type="ECO:0000256" key="4">
    <source>
        <dbReference type="ARBA" id="ARBA00022982"/>
    </source>
</evidence>
<dbReference type="InterPro" id="IPR051811">
    <property type="entry name" value="Cytochrome_c550/c551-like"/>
</dbReference>
<dbReference type="PROSITE" id="PS51007">
    <property type="entry name" value="CYTC"/>
    <property type="match status" value="1"/>
</dbReference>
<feature type="chain" id="PRO_5002745829" evidence="8">
    <location>
        <begin position="25"/>
        <end position="183"/>
    </location>
</feature>
<dbReference type="KEGG" id="cau:Caur_0845"/>
<dbReference type="STRING" id="324602.Caur_0845"/>
<dbReference type="PANTHER" id="PTHR37823:SF1">
    <property type="entry name" value="CYTOCHROME C-553-LIKE"/>
    <property type="match status" value="1"/>
</dbReference>
<sequence length="183" mass="18536">MKQILYWIYALTLLAMLAACGSAAQTPAPAPAPVSEPAASPAQVTASDQAAAASQAGSSGSSAASSEHVEMPLPPALADTSLSAKGDVNRGKAIFASSCAGCHSTATNMLLGPGLAGLFSVNGPVLPDGVDYKGMLPNGKERSEANVAEWIRTGGSGSIGFMPPMPISDEQMADLLAYLRMLE</sequence>
<evidence type="ECO:0000313" key="11">
    <source>
        <dbReference type="Proteomes" id="UP000002008"/>
    </source>
</evidence>
<dbReference type="GO" id="GO:0009055">
    <property type="term" value="F:electron transfer activity"/>
    <property type="evidence" value="ECO:0007669"/>
    <property type="project" value="InterPro"/>
</dbReference>
<dbReference type="GO" id="GO:0020037">
    <property type="term" value="F:heme binding"/>
    <property type="evidence" value="ECO:0007669"/>
    <property type="project" value="InterPro"/>
</dbReference>
<feature type="compositionally biased region" description="Low complexity" evidence="7">
    <location>
        <begin position="35"/>
        <end position="66"/>
    </location>
</feature>
<dbReference type="PANTHER" id="PTHR37823">
    <property type="entry name" value="CYTOCHROME C-553-LIKE"/>
    <property type="match status" value="1"/>
</dbReference>
<organism evidence="10 11">
    <name type="scientific">Chloroflexus aurantiacus (strain ATCC 29366 / DSM 635 / J-10-fl)</name>
    <dbReference type="NCBI Taxonomy" id="324602"/>
    <lineage>
        <taxon>Bacteria</taxon>
        <taxon>Bacillati</taxon>
        <taxon>Chloroflexota</taxon>
        <taxon>Chloroflexia</taxon>
        <taxon>Chloroflexales</taxon>
        <taxon>Chloroflexineae</taxon>
        <taxon>Chloroflexaceae</taxon>
        <taxon>Chloroflexus</taxon>
    </lineage>
</organism>
<dbReference type="Gene3D" id="1.10.760.10">
    <property type="entry name" value="Cytochrome c-like domain"/>
    <property type="match status" value="1"/>
</dbReference>
<evidence type="ECO:0000256" key="8">
    <source>
        <dbReference type="SAM" id="SignalP"/>
    </source>
</evidence>
<protein>
    <submittedName>
        <fullName evidence="10">Cytochrome c class I</fullName>
    </submittedName>
</protein>
<keyword evidence="11" id="KW-1185">Reference proteome</keyword>
<dbReference type="eggNOG" id="COG2010">
    <property type="taxonomic scope" value="Bacteria"/>
</dbReference>
<feature type="region of interest" description="Disordered" evidence="7">
    <location>
        <begin position="28"/>
        <end position="69"/>
    </location>
</feature>
<keyword evidence="3 6" id="KW-0479">Metal-binding</keyword>
<feature type="domain" description="Cytochrome c" evidence="9">
    <location>
        <begin position="86"/>
        <end position="183"/>
    </location>
</feature>
<evidence type="ECO:0000256" key="2">
    <source>
        <dbReference type="ARBA" id="ARBA00022617"/>
    </source>
</evidence>
<keyword evidence="4" id="KW-0249">Electron transport</keyword>
<accession>A9WGY3</accession>
<feature type="signal peptide" evidence="8">
    <location>
        <begin position="1"/>
        <end position="24"/>
    </location>
</feature>
<evidence type="ECO:0000256" key="1">
    <source>
        <dbReference type="ARBA" id="ARBA00022448"/>
    </source>
</evidence>
<name>A9WGY3_CHLAA</name>
<keyword evidence="8" id="KW-0732">Signal</keyword>
<dbReference type="EnsemblBacteria" id="ABY34078">
    <property type="protein sequence ID" value="ABY34078"/>
    <property type="gene ID" value="Caur_0845"/>
</dbReference>
<dbReference type="RefSeq" id="WP_012256734.1">
    <property type="nucleotide sequence ID" value="NC_010175.1"/>
</dbReference>
<dbReference type="Pfam" id="PF00034">
    <property type="entry name" value="Cytochrom_C"/>
    <property type="match status" value="1"/>
</dbReference>